<evidence type="ECO:0000256" key="6">
    <source>
        <dbReference type="ARBA" id="ARBA00023026"/>
    </source>
</evidence>
<evidence type="ECO:0000256" key="3">
    <source>
        <dbReference type="ARBA" id="ARBA00022525"/>
    </source>
</evidence>
<evidence type="ECO:0000256" key="7">
    <source>
        <dbReference type="ARBA" id="ARBA00023136"/>
    </source>
</evidence>
<keyword evidence="5" id="KW-0677">Repeat</keyword>
<feature type="region of interest" description="Disordered" evidence="8">
    <location>
        <begin position="1125"/>
        <end position="1158"/>
    </location>
</feature>
<dbReference type="RefSeq" id="WP_380860367.1">
    <property type="nucleotide sequence ID" value="NZ_JBHRXV010000007.1"/>
</dbReference>
<dbReference type="InterPro" id="IPR018511">
    <property type="entry name" value="Hemolysin-typ_Ca-bd_CS"/>
</dbReference>
<evidence type="ECO:0000256" key="4">
    <source>
        <dbReference type="ARBA" id="ARBA00022656"/>
    </source>
</evidence>
<keyword evidence="10" id="KW-1185">Reference proteome</keyword>
<dbReference type="PANTHER" id="PTHR38340">
    <property type="entry name" value="S-LAYER PROTEIN"/>
    <property type="match status" value="1"/>
</dbReference>
<evidence type="ECO:0000256" key="5">
    <source>
        <dbReference type="ARBA" id="ARBA00022737"/>
    </source>
</evidence>
<dbReference type="InterPro" id="IPR003995">
    <property type="entry name" value="RTX_toxin_determinant-A"/>
</dbReference>
<dbReference type="Gene3D" id="2.150.10.10">
    <property type="entry name" value="Serralysin-like metalloprotease, C-terminal"/>
    <property type="match status" value="17"/>
</dbReference>
<dbReference type="PROSITE" id="PS01273">
    <property type="entry name" value="COA_TRANSF_1"/>
    <property type="match status" value="1"/>
</dbReference>
<feature type="region of interest" description="Disordered" evidence="8">
    <location>
        <begin position="1516"/>
        <end position="1557"/>
    </location>
</feature>
<name>A0ABV7XC20_9SPHN</name>
<dbReference type="PRINTS" id="PR01488">
    <property type="entry name" value="RTXTOXINA"/>
</dbReference>
<evidence type="ECO:0000256" key="2">
    <source>
        <dbReference type="ARBA" id="ARBA00004613"/>
    </source>
</evidence>
<dbReference type="InterPro" id="IPR050557">
    <property type="entry name" value="RTX_toxin/Mannuronan_C5-epim"/>
</dbReference>
<comment type="caution">
    <text evidence="9">The sequence shown here is derived from an EMBL/GenBank/DDBJ whole genome shotgun (WGS) entry which is preliminary data.</text>
</comment>
<dbReference type="InterPro" id="IPR011049">
    <property type="entry name" value="Serralysin-like_metalloprot_C"/>
</dbReference>
<feature type="compositionally biased region" description="Acidic residues" evidence="8">
    <location>
        <begin position="2164"/>
        <end position="2175"/>
    </location>
</feature>
<evidence type="ECO:0000313" key="10">
    <source>
        <dbReference type="Proteomes" id="UP001595615"/>
    </source>
</evidence>
<dbReference type="InterPro" id="IPR004163">
    <property type="entry name" value="CoA_transf_BS"/>
</dbReference>
<proteinExistence type="predicted"/>
<dbReference type="PANTHER" id="PTHR38340:SF1">
    <property type="entry name" value="S-LAYER PROTEIN"/>
    <property type="match status" value="1"/>
</dbReference>
<keyword evidence="3" id="KW-0964">Secreted</keyword>
<feature type="region of interest" description="Disordered" evidence="8">
    <location>
        <begin position="2164"/>
        <end position="2206"/>
    </location>
</feature>
<feature type="region of interest" description="Disordered" evidence="8">
    <location>
        <begin position="1319"/>
        <end position="1350"/>
    </location>
</feature>
<dbReference type="SUPFAM" id="SSF51120">
    <property type="entry name" value="beta-Roll"/>
    <property type="match status" value="15"/>
</dbReference>
<keyword evidence="4" id="KW-0800">Toxin</keyword>
<evidence type="ECO:0000256" key="1">
    <source>
        <dbReference type="ARBA" id="ARBA00004370"/>
    </source>
</evidence>
<accession>A0ABV7XC20</accession>
<protein>
    <submittedName>
        <fullName evidence="9">Uncharacterized protein</fullName>
    </submittedName>
</protein>
<dbReference type="EMBL" id="JBHRXV010000007">
    <property type="protein sequence ID" value="MFC3712792.1"/>
    <property type="molecule type" value="Genomic_DNA"/>
</dbReference>
<keyword evidence="7" id="KW-0472">Membrane</keyword>
<feature type="compositionally biased region" description="Low complexity" evidence="8">
    <location>
        <begin position="1322"/>
        <end position="1344"/>
    </location>
</feature>
<dbReference type="InterPro" id="IPR001343">
    <property type="entry name" value="Hemolysn_Ca-bd"/>
</dbReference>
<keyword evidence="6" id="KW-0843">Virulence</keyword>
<dbReference type="Proteomes" id="UP001595615">
    <property type="component" value="Unassembled WGS sequence"/>
</dbReference>
<feature type="region of interest" description="Disordered" evidence="8">
    <location>
        <begin position="2101"/>
        <end position="2143"/>
    </location>
</feature>
<feature type="compositionally biased region" description="Low complexity" evidence="8">
    <location>
        <begin position="1129"/>
        <end position="1142"/>
    </location>
</feature>
<dbReference type="PROSITE" id="PS00330">
    <property type="entry name" value="HEMOLYSIN_CALCIUM"/>
    <property type="match status" value="21"/>
</dbReference>
<reference evidence="10" key="1">
    <citation type="journal article" date="2019" name="Int. J. Syst. Evol. Microbiol.">
        <title>The Global Catalogue of Microorganisms (GCM) 10K type strain sequencing project: providing services to taxonomists for standard genome sequencing and annotation.</title>
        <authorList>
            <consortium name="The Broad Institute Genomics Platform"/>
            <consortium name="The Broad Institute Genome Sequencing Center for Infectious Disease"/>
            <person name="Wu L."/>
            <person name="Ma J."/>
        </authorList>
    </citation>
    <scope>NUCLEOTIDE SEQUENCE [LARGE SCALE GENOMIC DNA]</scope>
    <source>
        <strain evidence="10">KCTC 42644</strain>
    </source>
</reference>
<dbReference type="PRINTS" id="PR00313">
    <property type="entry name" value="CABNDNGRPT"/>
</dbReference>
<gene>
    <name evidence="9" type="ORF">ACFOMD_09440</name>
</gene>
<evidence type="ECO:0000256" key="8">
    <source>
        <dbReference type="SAM" id="MobiDB-lite"/>
    </source>
</evidence>
<organism evidence="9 10">
    <name type="scientific">Sphingoaurantiacus capsulatus</name>
    <dbReference type="NCBI Taxonomy" id="1771310"/>
    <lineage>
        <taxon>Bacteria</taxon>
        <taxon>Pseudomonadati</taxon>
        <taxon>Pseudomonadota</taxon>
        <taxon>Alphaproteobacteria</taxon>
        <taxon>Sphingomonadales</taxon>
        <taxon>Sphingosinicellaceae</taxon>
        <taxon>Sphingoaurantiacus</taxon>
    </lineage>
</organism>
<comment type="subcellular location">
    <subcellularLocation>
        <location evidence="1">Membrane</location>
    </subcellularLocation>
    <subcellularLocation>
        <location evidence="2">Secreted</location>
    </subcellularLocation>
</comment>
<evidence type="ECO:0000313" key="9">
    <source>
        <dbReference type="EMBL" id="MFC3712792.1"/>
    </source>
</evidence>
<dbReference type="Pfam" id="PF00353">
    <property type="entry name" value="HemolysinCabind"/>
    <property type="match status" value="24"/>
</dbReference>
<sequence length="2497" mass="250901">MVTNVENLDFSVTNGNNQFVRVNLSTGSFTDQNGNPYTTGSAAGDTINLATLYPGMANLNLGASGGGGDDTLIGNAGNNNLDGGFGNDSIDGGAGQDFTSFLLPPGLGGVLRVVQGTGGDAGKLIVERVENNVPEQVFRLTRAPNGVVTVEGLNSAAANGTDTLTNVEFANFAFDGFANPINVRLFVNVNAPDANGGFANGTDFAETLDAAALYPGASHQITLAGGAGNDTLIGHDGANGLDGGQGSDTIDGGAGLDTANFTIAPFTGTLQLVEGSGGDAGNWLVQRVDGQTTELLFRISNFSNGGATVTGVNSASVYGVDTVTNTEYLSFQASSGNSSFVTLQIGLTPNPVVSNSAHVNGTFQNDTINLATLYPGAGTGVFLGASGQAGNDTIIGHAGNNGLNGGDGNDVLTGGLGDDSLIGGAGTDVAVFAGARNLYTLSRQPNGDIIVAGPDGNDTVNGDVETLRFDNMDVATETIGAVIDGTSGNDNLNGTTGADTLNGLDGQDNLHGGAGGDSLNGGAGNDYLHGGGGDDVAVFSGNRNDYTITQLAGGAVSVNGPDGIDYVTNTVDRLYFQGDDVTVVLDGTFGIEASAPGGGGTVNGGAGDDALSGSAAADTLNGGDGNDSLFGNDGNDTLNGGAGNDDMNGWTGDDTLIGGAGNDAMYGEAGNDYARGEEGADRIDGGDGDDILLGGYYGDHVAQPGDGADHVLGGSGNDVLRGGDGNDILEGGDGDDNLRGDLGNDRLDGGGGNDFVSYRYDANGEMGRTYDHGAPINFDASGIDFTSGAEQTIDDLRGGTDTLISIERLGVTGTNYADTIRGGLNAQSNQLTGYGGNDTLIGGNSNDDVAIYTGSFADYDIAQSGGTLTVTDLRGGAPDGTDTLTSIELLTFSDGQARIAPVVGDGTDNLIGGGNEADLLVGNGGDDDLFGNNGNDLINGGAGDDYMNGGAGDDRLHGGAGRDQAAFNLPQGTPGTLRLVEGGNVNEMFVERVDGQTVEQVFRISFGANGVTTVTGIGTGAGVGTDTLTAIEQLDFFIEQPQGQNIPNGQYLGVNLSARFGTVSNNFAFVEGAVLNDNIDLAAAYPAADGTISINVNAGRGDDVVTGHAGQNFLDGGVGNDTLDGAGGNDTLNGGLGNDALTGGDGDDRLQGGAGNDTLNGGTGSSDFAIYTLAGDTPGTLRSVAGPDPDTYIVQRLVNSTPVEDLVKVTVTGMGAAIVEGLGARAAEFGTDTVSNIDELHIYIDTGQFVQEQFVGLRLSPLVPAQANNAFVNGSLAGDTINLATLYPSADGTIQLNANGNEGNDTITGHVGANNLQGGAGNDTLNGGDGNDTLSGQVGDDTINGGNGTDNAQFTLPANTMGTLSFRPGTNAGEFIVQLTNGQTVEDIFLVTHGGGQSATVQGMGRAAFLGTDTVSNIEQLQFFIANANYQGSFVGINLAPVTFPANGNNNASVQGSIGNDSIDISMMGFGQVPVNSNGGFGNDSITGHAGDNTLTGAAGDDMLFGGDGDDILIGGFNSGGAPQPGDGNDTLEGGEGDDVLRGGDGDDLLRGEEGDDNLRGDLGSDILDGGAGRDFVSYRFDDLSDGVVFDAANFGATTSFTHSDGRGGTDQLVNVEALGVTGSQGNDEIYGSMHTQGAEFVGYANQLSGEGGNDQLHGGGSIDLLQGGAGNDQLYGLGDDDDLNGGAGDDYLEGGAGHDTAGYNFSTRTSGVTFDVSALDLGNNVEVTDEFGDTDTLYEIEAFAVDGSSHADTFIGNTGNDEFYGAGGNDIFIGSAGIDRAKYDGSRDDYDVTRLQNGSIQVTDLREGSPDGVDVLTDVEELHFLGEDDEGGLVVIADSVGTAGDDNNPPLFGTSGDDTLYGGTGNDSLVGGDGEDYLAGGAGNDSMQEGDLGVAAGGLGDDLLDGGDGNDVIFDFVGRNEIRGGAGNDLLGGTGAIFGGAGTDSIVFLSAGPSIDYAWGGTGNDIFTVVPAVDPNWVADHIMDFNPTDSDLINVGPIVDRLQNHVAGTDLFAGGYLRLTQAGSHVAVQVNFAATGNTNDFVDLVIVENRLVGAVQGRVILPVSGLANGGSAGNNNLTGTDGNDTMHGFGGTDTIGGGLGNDTITGGAGNDTLNGGSGDDTLNGDGPLELSPGDDLLNGGDGNDRLFGDGGYDRLRGGIGDDLLDGGGGEDDIQGNEGNDTLIGGEGTDLMRGGSGVDSFDGGDHDPLSTRFHEARFGDRISFFEQTATAGVIADLRSGIISNDGFGNSETMVGIESLGGDTRFADIFHGNDADNLLLGSIGDTLNGYDGDDLIQVSGAATVDGGDGHDGLVLANGGYLIADGNADGLADNRAAMTNGWTIDLAAGTMTDGYGDVGTVTGIEEVLGSVLADTLIGSANADILNGGDHNDTLDGGTGDDALTGGAGYDVLTGGDGADRFVLGDEAGGSIELADLITDFELGSDHIEIGGGLTFADLTITDGDVGAVIQNADGDYLGTVLNINAVDLTAQQFQFASGG</sequence>
<feature type="compositionally biased region" description="Basic and acidic residues" evidence="8">
    <location>
        <begin position="1539"/>
        <end position="1557"/>
    </location>
</feature>